<dbReference type="FunFam" id="3.40.50.300:FF:000421">
    <property type="entry name" value="Branched-chain amino acid ABC transporter ATP-binding protein"/>
    <property type="match status" value="1"/>
</dbReference>
<dbReference type="SUPFAM" id="SSF52540">
    <property type="entry name" value="P-loop containing nucleoside triphosphate hydrolases"/>
    <property type="match status" value="1"/>
</dbReference>
<dbReference type="InterPro" id="IPR032823">
    <property type="entry name" value="BCA_ABC_TP_C"/>
</dbReference>
<keyword evidence="3" id="KW-0067">ATP-binding</keyword>
<dbReference type="InterPro" id="IPR027417">
    <property type="entry name" value="P-loop_NTPase"/>
</dbReference>
<keyword evidence="2" id="KW-0547">Nucleotide-binding</keyword>
<evidence type="ECO:0000259" key="4">
    <source>
        <dbReference type="PROSITE" id="PS50893"/>
    </source>
</evidence>
<dbReference type="Proteomes" id="UP000032233">
    <property type="component" value="Unassembled WGS sequence"/>
</dbReference>
<evidence type="ECO:0000313" key="5">
    <source>
        <dbReference type="EMBL" id="KIX11157.1"/>
    </source>
</evidence>
<dbReference type="PATRIC" id="fig|1429043.3.peg.5502"/>
<feature type="domain" description="ABC transporter" evidence="4">
    <location>
        <begin position="2"/>
        <end position="249"/>
    </location>
</feature>
<dbReference type="GO" id="GO:0005524">
    <property type="term" value="F:ATP binding"/>
    <property type="evidence" value="ECO:0007669"/>
    <property type="project" value="UniProtKB-KW"/>
</dbReference>
<dbReference type="GO" id="GO:0005886">
    <property type="term" value="C:plasma membrane"/>
    <property type="evidence" value="ECO:0007669"/>
    <property type="project" value="TreeGrafter"/>
</dbReference>
<dbReference type="CDD" id="cd03219">
    <property type="entry name" value="ABC_Mj1267_LivG_branched"/>
    <property type="match status" value="1"/>
</dbReference>
<gene>
    <name evidence="5" type="ORF">X474_26020</name>
</gene>
<dbReference type="SMART" id="SM00382">
    <property type="entry name" value="AAA"/>
    <property type="match status" value="1"/>
</dbReference>
<organism evidence="5 6">
    <name type="scientific">Dethiosulfatarculus sandiegensis</name>
    <dbReference type="NCBI Taxonomy" id="1429043"/>
    <lineage>
        <taxon>Bacteria</taxon>
        <taxon>Pseudomonadati</taxon>
        <taxon>Thermodesulfobacteriota</taxon>
        <taxon>Desulfarculia</taxon>
        <taxon>Desulfarculales</taxon>
        <taxon>Desulfarculaceae</taxon>
        <taxon>Dethiosulfatarculus</taxon>
    </lineage>
</organism>
<proteinExistence type="predicted"/>
<reference evidence="5 6" key="1">
    <citation type="submission" date="2013-11" db="EMBL/GenBank/DDBJ databases">
        <title>Metagenomic analysis of a methanogenic consortium involved in long chain n-alkane degradation.</title>
        <authorList>
            <person name="Davidova I.A."/>
            <person name="Callaghan A.V."/>
            <person name="Wawrik B."/>
            <person name="Pruitt S."/>
            <person name="Marks C."/>
            <person name="Duncan K.E."/>
            <person name="Suflita J.M."/>
        </authorList>
    </citation>
    <scope>NUCLEOTIDE SEQUENCE [LARGE SCALE GENOMIC DNA]</scope>
    <source>
        <strain evidence="5 6">SPR</strain>
    </source>
</reference>
<dbReference type="EMBL" id="AZAC01000067">
    <property type="protein sequence ID" value="KIX11157.1"/>
    <property type="molecule type" value="Genomic_DNA"/>
</dbReference>
<dbReference type="PROSITE" id="PS50893">
    <property type="entry name" value="ABC_TRANSPORTER_2"/>
    <property type="match status" value="1"/>
</dbReference>
<keyword evidence="1" id="KW-0813">Transport</keyword>
<dbReference type="PANTHER" id="PTHR45772:SF9">
    <property type="entry name" value="CONSERVED COMPONENT OF ABC TRANSPORTER FOR NATURAL AMINO ACIDS"/>
    <property type="match status" value="1"/>
</dbReference>
<dbReference type="GO" id="GO:0016887">
    <property type="term" value="F:ATP hydrolysis activity"/>
    <property type="evidence" value="ECO:0007669"/>
    <property type="project" value="InterPro"/>
</dbReference>
<evidence type="ECO:0000256" key="3">
    <source>
        <dbReference type="ARBA" id="ARBA00022840"/>
    </source>
</evidence>
<dbReference type="AlphaFoldDB" id="A0A0D2G877"/>
<dbReference type="InterPro" id="IPR003439">
    <property type="entry name" value="ABC_transporter-like_ATP-bd"/>
</dbReference>
<protein>
    <submittedName>
        <fullName evidence="5">Branched-chain amino acid ABC transporter ATPase</fullName>
    </submittedName>
</protein>
<dbReference type="PROSITE" id="PS00211">
    <property type="entry name" value="ABC_TRANSPORTER_1"/>
    <property type="match status" value="1"/>
</dbReference>
<evidence type="ECO:0000313" key="6">
    <source>
        <dbReference type="Proteomes" id="UP000032233"/>
    </source>
</evidence>
<evidence type="ECO:0000256" key="2">
    <source>
        <dbReference type="ARBA" id="ARBA00022741"/>
    </source>
</evidence>
<dbReference type="Pfam" id="PF00005">
    <property type="entry name" value="ABC_tran"/>
    <property type="match status" value="1"/>
</dbReference>
<dbReference type="InParanoid" id="A0A0D2G877"/>
<dbReference type="OrthoDB" id="5405085at2"/>
<accession>A0A0D2G877</accession>
<comment type="caution">
    <text evidence="5">The sequence shown here is derived from an EMBL/GenBank/DDBJ whole genome shotgun (WGS) entry which is preliminary data.</text>
</comment>
<dbReference type="InterPro" id="IPR051120">
    <property type="entry name" value="ABC_AA/LPS_Transport"/>
</dbReference>
<dbReference type="RefSeq" id="WP_044352420.1">
    <property type="nucleotide sequence ID" value="NZ_AZAC01000067.1"/>
</dbReference>
<dbReference type="Pfam" id="PF12399">
    <property type="entry name" value="BCA_ABC_TP_C"/>
    <property type="match status" value="1"/>
</dbReference>
<evidence type="ECO:0000256" key="1">
    <source>
        <dbReference type="ARBA" id="ARBA00022448"/>
    </source>
</evidence>
<keyword evidence="6" id="KW-1185">Reference proteome</keyword>
<dbReference type="InterPro" id="IPR017871">
    <property type="entry name" value="ABC_transporter-like_CS"/>
</dbReference>
<dbReference type="PANTHER" id="PTHR45772">
    <property type="entry name" value="CONSERVED COMPONENT OF ABC TRANSPORTER FOR NATURAL AMINO ACIDS-RELATED"/>
    <property type="match status" value="1"/>
</dbReference>
<dbReference type="InterPro" id="IPR003593">
    <property type="entry name" value="AAA+_ATPase"/>
</dbReference>
<name>A0A0D2G877_9BACT</name>
<sequence length="257" mass="28473">MLRVLNANKSFGGIKAVNRFSMDLKDSLITGLVGPNGSGKTTLFHLITGFYEPDSGEVYFDDQPIHGLPAHKISQKGLVRNFQHSRVLPFLTVRDNLLASCPHQLGEKILPVFFLPSKIRAQEAKNSQKADEVLNMLKLDHLADQPAGRLSYGQQKLLELGRVLMADPRLILLDEPTAGVNPSLTRQIVELIRELTQKGVRFFMVEHNMPLVAELCPRLLVMDAGELIFDGSPKEAMKDPKVVEAYLGKDPGAARGR</sequence>
<dbReference type="STRING" id="1429043.X474_26020"/>
<dbReference type="Gene3D" id="3.40.50.300">
    <property type="entry name" value="P-loop containing nucleotide triphosphate hydrolases"/>
    <property type="match status" value="1"/>
</dbReference>